<dbReference type="Proteomes" id="UP000304953">
    <property type="component" value="Unassembled WGS sequence"/>
</dbReference>
<protein>
    <submittedName>
        <fullName evidence="1">Uncharacterized protein</fullName>
    </submittedName>
</protein>
<name>A0AC61RRM3_9FIRM</name>
<gene>
    <name evidence="1" type="ORF">E5329_19450</name>
</gene>
<evidence type="ECO:0000313" key="1">
    <source>
        <dbReference type="EMBL" id="TGY91966.1"/>
    </source>
</evidence>
<dbReference type="EMBL" id="SRYA01000048">
    <property type="protein sequence ID" value="TGY91966.1"/>
    <property type="molecule type" value="Genomic_DNA"/>
</dbReference>
<organism evidence="1 2">
    <name type="scientific">Petralouisia muris</name>
    <dbReference type="NCBI Taxonomy" id="3032872"/>
    <lineage>
        <taxon>Bacteria</taxon>
        <taxon>Bacillati</taxon>
        <taxon>Bacillota</taxon>
        <taxon>Clostridia</taxon>
        <taxon>Lachnospirales</taxon>
        <taxon>Lachnospiraceae</taxon>
        <taxon>Petralouisia</taxon>
    </lineage>
</organism>
<comment type="caution">
    <text evidence="1">The sequence shown here is derived from an EMBL/GenBank/DDBJ whole genome shotgun (WGS) entry which is preliminary data.</text>
</comment>
<proteinExistence type="predicted"/>
<sequence length="387" mass="45687">MEEREQTQEYDKNPPSDSESPGGGLEERPADSALPGGQIKECLGKERSKKERESLKIQKAEWIYSQIQKQREAEDALFEQIRQEQDVLDRLNQSIEKNMERTREARKYNQEFQEHMDSQVYAMYGITEDKLQGIREYRNAYYQGCAFSLFLLSVALVALCGVLHGFQSQICLFMIAFTGIEGTLLAQEKKRGKILDIICKILYLLMFPLMMVVFICFELGYQEYHMILPWLAIFGICVLVVGTAAYFFHNPYRKEKRKVGEARETIREIEKTARKEVRKNQKSREKSEKQQKKLLGREAARQKKQLEKEEKQRQRLLEKEEKQQQRLLEKEEKQQQKLLEKEGQQQNLLEKKDNMLSRFQKKEEYPKLETAADDSLEIESKDRETEQ</sequence>
<accession>A0AC61RRM3</accession>
<evidence type="ECO:0000313" key="2">
    <source>
        <dbReference type="Proteomes" id="UP000304953"/>
    </source>
</evidence>
<reference evidence="1" key="1">
    <citation type="submission" date="2019-04" db="EMBL/GenBank/DDBJ databases">
        <title>Microbes associate with the intestines of laboratory mice.</title>
        <authorList>
            <person name="Navarre W."/>
            <person name="Wong E."/>
            <person name="Huang K."/>
            <person name="Tropini C."/>
            <person name="Ng K."/>
            <person name="Yu B."/>
        </authorList>
    </citation>
    <scope>NUCLEOTIDE SEQUENCE</scope>
    <source>
        <strain evidence="1">NM01_1-7b</strain>
    </source>
</reference>
<keyword evidence="2" id="KW-1185">Reference proteome</keyword>